<name>A0A4R3LEM1_9GAMM</name>
<keyword evidence="1" id="KW-0812">Transmembrane</keyword>
<dbReference type="Gene3D" id="1.10.3730.20">
    <property type="match status" value="1"/>
</dbReference>
<dbReference type="GO" id="GO:0016020">
    <property type="term" value="C:membrane"/>
    <property type="evidence" value="ECO:0007669"/>
    <property type="project" value="InterPro"/>
</dbReference>
<keyword evidence="1" id="KW-0472">Membrane</keyword>
<dbReference type="PANTHER" id="PTHR22911:SF103">
    <property type="entry name" value="BLR2811 PROTEIN"/>
    <property type="match status" value="1"/>
</dbReference>
<comment type="caution">
    <text evidence="3">The sequence shown here is derived from an EMBL/GenBank/DDBJ whole genome shotgun (WGS) entry which is preliminary data.</text>
</comment>
<dbReference type="InterPro" id="IPR037185">
    <property type="entry name" value="EmrE-like"/>
</dbReference>
<evidence type="ECO:0000259" key="2">
    <source>
        <dbReference type="Pfam" id="PF00892"/>
    </source>
</evidence>
<feature type="transmembrane region" description="Helical" evidence="1">
    <location>
        <begin position="267"/>
        <end position="285"/>
    </location>
</feature>
<keyword evidence="1" id="KW-1133">Transmembrane helix</keyword>
<feature type="transmembrane region" description="Helical" evidence="1">
    <location>
        <begin position="100"/>
        <end position="118"/>
    </location>
</feature>
<feature type="transmembrane region" description="Helical" evidence="1">
    <location>
        <begin position="154"/>
        <end position="173"/>
    </location>
</feature>
<evidence type="ECO:0000313" key="3">
    <source>
        <dbReference type="EMBL" id="TCS98493.1"/>
    </source>
</evidence>
<dbReference type="PANTHER" id="PTHR22911">
    <property type="entry name" value="ACYL-MALONYL CONDENSING ENZYME-RELATED"/>
    <property type="match status" value="1"/>
</dbReference>
<dbReference type="SUPFAM" id="SSF103481">
    <property type="entry name" value="Multidrug resistance efflux transporter EmrE"/>
    <property type="match status" value="2"/>
</dbReference>
<protein>
    <submittedName>
        <fullName evidence="3">EamA domain-containing membrane protein RarD</fullName>
    </submittedName>
</protein>
<feature type="transmembrane region" description="Helical" evidence="1">
    <location>
        <begin position="73"/>
        <end position="94"/>
    </location>
</feature>
<sequence>MSPPGEVGRTLRGILVMLFAVGTLSVMDAGLKLLAPHYPPMQVAALRGLASWPLIAVWALLSVPPRSLLRVRWSLHLMRGALAIGMLSCFAYGLRALPLSTAYALFFVAPLMITALSVPFLGERVGPRRWAAIILGLLGVVVILRPSGEGMLSLSGLAVLAAAFGYALSAVTVRLLGRTDSTQAMVFWLVSFLAIGATTLAAPEWQAIAPSHAWIIAGIGVTGALGQWAVTEAFREGEASAIAPFEYTALAWGAALDLALWGVLPGVMTWLGAAVIVVSGLYLAWREKVAARTAAAES</sequence>
<proteinExistence type="predicted"/>
<feature type="domain" description="EamA" evidence="2">
    <location>
        <begin position="157"/>
        <end position="279"/>
    </location>
</feature>
<gene>
    <name evidence="3" type="ORF">EDC25_10873</name>
</gene>
<reference evidence="3 4" key="1">
    <citation type="submission" date="2019-03" db="EMBL/GenBank/DDBJ databases">
        <title>Genomic Encyclopedia of Type Strains, Phase IV (KMG-IV): sequencing the most valuable type-strain genomes for metagenomic binning, comparative biology and taxonomic classification.</title>
        <authorList>
            <person name="Goeker M."/>
        </authorList>
    </citation>
    <scope>NUCLEOTIDE SEQUENCE [LARGE SCALE GENOMIC DNA]</scope>
    <source>
        <strain evidence="3 4">DSM 21944</strain>
    </source>
</reference>
<feature type="transmembrane region" description="Helical" evidence="1">
    <location>
        <begin position="41"/>
        <end position="61"/>
    </location>
</feature>
<dbReference type="AlphaFoldDB" id="A0A4R3LEM1"/>
<dbReference type="Proteomes" id="UP000294599">
    <property type="component" value="Unassembled WGS sequence"/>
</dbReference>
<accession>A0A4R3LEM1</accession>
<dbReference type="InterPro" id="IPR000620">
    <property type="entry name" value="EamA_dom"/>
</dbReference>
<feature type="transmembrane region" description="Helical" evidence="1">
    <location>
        <begin position="130"/>
        <end position="148"/>
    </location>
</feature>
<feature type="domain" description="EamA" evidence="2">
    <location>
        <begin position="12"/>
        <end position="144"/>
    </location>
</feature>
<feature type="transmembrane region" description="Helical" evidence="1">
    <location>
        <begin position="185"/>
        <end position="205"/>
    </location>
</feature>
<dbReference type="Pfam" id="PF00892">
    <property type="entry name" value="EamA"/>
    <property type="match status" value="2"/>
</dbReference>
<organism evidence="3 4">
    <name type="scientific">Pseudofulvimonas gallinarii</name>
    <dbReference type="NCBI Taxonomy" id="634155"/>
    <lineage>
        <taxon>Bacteria</taxon>
        <taxon>Pseudomonadati</taxon>
        <taxon>Pseudomonadota</taxon>
        <taxon>Gammaproteobacteria</taxon>
        <taxon>Lysobacterales</taxon>
        <taxon>Rhodanobacteraceae</taxon>
        <taxon>Pseudofulvimonas</taxon>
    </lineage>
</organism>
<evidence type="ECO:0000313" key="4">
    <source>
        <dbReference type="Proteomes" id="UP000294599"/>
    </source>
</evidence>
<dbReference type="RefSeq" id="WP_276312306.1">
    <property type="nucleotide sequence ID" value="NZ_JBHLWF010000087.1"/>
</dbReference>
<evidence type="ECO:0000256" key="1">
    <source>
        <dbReference type="SAM" id="Phobius"/>
    </source>
</evidence>
<keyword evidence="4" id="KW-1185">Reference proteome</keyword>
<feature type="transmembrane region" description="Helical" evidence="1">
    <location>
        <begin position="12"/>
        <end position="35"/>
    </location>
</feature>
<dbReference type="EMBL" id="SMAF01000008">
    <property type="protein sequence ID" value="TCS98493.1"/>
    <property type="molecule type" value="Genomic_DNA"/>
</dbReference>